<protein>
    <submittedName>
        <fullName evidence="5">ABC transporter, substrate binding protein</fullName>
    </submittedName>
</protein>
<accession>A0A2P9ARE8</accession>
<feature type="domain" description="Solute-binding protein family 5" evidence="4">
    <location>
        <begin position="65"/>
        <end position="419"/>
    </location>
</feature>
<evidence type="ECO:0000259" key="4">
    <source>
        <dbReference type="Pfam" id="PF00496"/>
    </source>
</evidence>
<dbReference type="InterPro" id="IPR000914">
    <property type="entry name" value="SBP_5_dom"/>
</dbReference>
<dbReference type="GO" id="GO:0043190">
    <property type="term" value="C:ATP-binding cassette (ABC) transporter complex"/>
    <property type="evidence" value="ECO:0007669"/>
    <property type="project" value="InterPro"/>
</dbReference>
<sequence length="498" mass="53486">MMQRFLSVSTAFLLAAAPVLAQDGQLVLADNLALKANWAMSGDDAFIGAHAGCYEGLTRVSQDLKVEPALAMEWVLVDPLTWEFKIREGVTFQDGNPLDAKAVSEALNQALKSEVPIRGFSPKQIASVEATGPMTVTIKTIAPLVTLPGSVANPGTAILSPAAYLKDGINPVGTCTGPFEIVEVDPQQYVKVKRFENYWGGKAKLAGGTIRFIPDANTRGTMARSGEAQISRLVPPAAVATLSSGGDLAVLEVNAPRVLELLLNNARAPFDNQKVRQAVRLAIDTAGISNAIFEGKSPPAGDPFRSGQPWEAPNAPVIERDLEKARALLNEAGVDPAALKIEILAYTGKTELRDVAQIIQAMLTEVGFTVNVRVAEYSSIEPDMLSGNYDLALLSRGYMTDVPEPIGYLTADYSCKGSYNISQHCNPEFDTMLAAAASEEDPTSRYRAYGKLAQYVYDNAVTVFLVNETVFDVASSGVTGFTPHPLNYYVFDTDLDAQ</sequence>
<dbReference type="PIRSF" id="PIRSF002741">
    <property type="entry name" value="MppA"/>
    <property type="match status" value="1"/>
</dbReference>
<comment type="similarity">
    <text evidence="2">Belongs to the bacterial solute-binding protein 5 family.</text>
</comment>
<dbReference type="Pfam" id="PF00496">
    <property type="entry name" value="SBP_bac_5"/>
    <property type="match status" value="1"/>
</dbReference>
<reference evidence="6" key="1">
    <citation type="submission" date="2016-12" db="EMBL/GenBank/DDBJ databases">
        <authorList>
            <person name="Brunel B."/>
        </authorList>
    </citation>
    <scope>NUCLEOTIDE SEQUENCE [LARGE SCALE GENOMIC DNA]</scope>
</reference>
<dbReference type="EMBL" id="FUIG01000044">
    <property type="protein sequence ID" value="SJM33726.1"/>
    <property type="molecule type" value="Genomic_DNA"/>
</dbReference>
<dbReference type="Gene3D" id="3.10.105.10">
    <property type="entry name" value="Dipeptide-binding Protein, Domain 3"/>
    <property type="match status" value="1"/>
</dbReference>
<organism evidence="5 6">
    <name type="scientific">Mesorhizobium delmotii</name>
    <dbReference type="NCBI Taxonomy" id="1631247"/>
    <lineage>
        <taxon>Bacteria</taxon>
        <taxon>Pseudomonadati</taxon>
        <taxon>Pseudomonadota</taxon>
        <taxon>Alphaproteobacteria</taxon>
        <taxon>Hyphomicrobiales</taxon>
        <taxon>Phyllobacteriaceae</taxon>
        <taxon>Mesorhizobium</taxon>
    </lineage>
</organism>
<dbReference type="RefSeq" id="WP_123150401.1">
    <property type="nucleotide sequence ID" value="NZ_FUIG01000044.1"/>
</dbReference>
<dbReference type="PANTHER" id="PTHR30290:SF65">
    <property type="entry name" value="MONOACYL PHOSPHATIDYLINOSITOL TETRAMANNOSIDE-BINDING PROTEIN LPQW-RELATED"/>
    <property type="match status" value="1"/>
</dbReference>
<dbReference type="Proteomes" id="UP000245698">
    <property type="component" value="Unassembled WGS sequence"/>
</dbReference>
<feature type="chain" id="PRO_5015133022" evidence="3">
    <location>
        <begin position="22"/>
        <end position="498"/>
    </location>
</feature>
<dbReference type="InterPro" id="IPR030678">
    <property type="entry name" value="Peptide/Ni-bd"/>
</dbReference>
<dbReference type="GO" id="GO:1904680">
    <property type="term" value="F:peptide transmembrane transporter activity"/>
    <property type="evidence" value="ECO:0007669"/>
    <property type="project" value="TreeGrafter"/>
</dbReference>
<dbReference type="SUPFAM" id="SSF53850">
    <property type="entry name" value="Periplasmic binding protein-like II"/>
    <property type="match status" value="1"/>
</dbReference>
<dbReference type="CDD" id="cd08490">
    <property type="entry name" value="PBP2_NikA_DppA_OppA_like_3"/>
    <property type="match status" value="1"/>
</dbReference>
<dbReference type="PANTHER" id="PTHR30290">
    <property type="entry name" value="PERIPLASMIC BINDING COMPONENT OF ABC TRANSPORTER"/>
    <property type="match status" value="1"/>
</dbReference>
<keyword evidence="6" id="KW-1185">Reference proteome</keyword>
<dbReference type="Gene3D" id="3.40.190.10">
    <property type="entry name" value="Periplasmic binding protein-like II"/>
    <property type="match status" value="1"/>
</dbReference>
<evidence type="ECO:0000313" key="6">
    <source>
        <dbReference type="Proteomes" id="UP000245698"/>
    </source>
</evidence>
<dbReference type="GO" id="GO:0030288">
    <property type="term" value="C:outer membrane-bounded periplasmic space"/>
    <property type="evidence" value="ECO:0007669"/>
    <property type="project" value="UniProtKB-ARBA"/>
</dbReference>
<comment type="subcellular location">
    <subcellularLocation>
        <location evidence="1">Periplasm</location>
    </subcellularLocation>
</comment>
<dbReference type="GO" id="GO:0015833">
    <property type="term" value="P:peptide transport"/>
    <property type="evidence" value="ECO:0007669"/>
    <property type="project" value="TreeGrafter"/>
</dbReference>
<name>A0A2P9ARE8_9HYPH</name>
<gene>
    <name evidence="5" type="ORF">BQ8482_360127</name>
</gene>
<evidence type="ECO:0000256" key="2">
    <source>
        <dbReference type="ARBA" id="ARBA00005695"/>
    </source>
</evidence>
<proteinExistence type="inferred from homology"/>
<dbReference type="AlphaFoldDB" id="A0A2P9ARE8"/>
<evidence type="ECO:0000313" key="5">
    <source>
        <dbReference type="EMBL" id="SJM33726.1"/>
    </source>
</evidence>
<evidence type="ECO:0000256" key="3">
    <source>
        <dbReference type="SAM" id="SignalP"/>
    </source>
</evidence>
<dbReference type="InterPro" id="IPR039424">
    <property type="entry name" value="SBP_5"/>
</dbReference>
<evidence type="ECO:0000256" key="1">
    <source>
        <dbReference type="ARBA" id="ARBA00004418"/>
    </source>
</evidence>
<keyword evidence="3" id="KW-0732">Signal</keyword>
<feature type="signal peptide" evidence="3">
    <location>
        <begin position="1"/>
        <end position="21"/>
    </location>
</feature>